<sequence>MSWFKDLFGKCDDACKECCCGGDEKEMDPTDEPVKTEPEIEVGEETPTME</sequence>
<comment type="caution">
    <text evidence="2">The sequence shown here is derived from an EMBL/GenBank/DDBJ whole genome shotgun (WGS) entry which is preliminary data.</text>
</comment>
<reference evidence="2 3" key="1">
    <citation type="journal article" date="2015" name="Nature">
        <title>rRNA introns, odd ribosomes, and small enigmatic genomes across a large radiation of phyla.</title>
        <authorList>
            <person name="Brown C.T."/>
            <person name="Hug L.A."/>
            <person name="Thomas B.C."/>
            <person name="Sharon I."/>
            <person name="Castelle C.J."/>
            <person name="Singh A."/>
            <person name="Wilkins M.J."/>
            <person name="Williams K.H."/>
            <person name="Banfield J.F."/>
        </authorList>
    </citation>
    <scope>NUCLEOTIDE SEQUENCE [LARGE SCALE GENOMIC DNA]</scope>
</reference>
<name>A0A0G0VJ92_9BACT</name>
<proteinExistence type="predicted"/>
<evidence type="ECO:0000313" key="3">
    <source>
        <dbReference type="Proteomes" id="UP000033930"/>
    </source>
</evidence>
<evidence type="ECO:0000256" key="1">
    <source>
        <dbReference type="SAM" id="MobiDB-lite"/>
    </source>
</evidence>
<organism evidence="2 3">
    <name type="scientific">Candidatus Uhrbacteria bacterium GW2011_GWC1_41_20</name>
    <dbReference type="NCBI Taxonomy" id="1618983"/>
    <lineage>
        <taxon>Bacteria</taxon>
        <taxon>Candidatus Uhriibacteriota</taxon>
    </lineage>
</organism>
<gene>
    <name evidence="2" type="ORF">UU50_C0004G0027</name>
</gene>
<dbReference type="AlphaFoldDB" id="A0A0G0VJ92"/>
<dbReference type="EMBL" id="LCAW01000004">
    <property type="protein sequence ID" value="KKR99646.1"/>
    <property type="molecule type" value="Genomic_DNA"/>
</dbReference>
<feature type="compositionally biased region" description="Basic and acidic residues" evidence="1">
    <location>
        <begin position="25"/>
        <end position="38"/>
    </location>
</feature>
<protein>
    <submittedName>
        <fullName evidence="2">Uncharacterized protein</fullName>
    </submittedName>
</protein>
<evidence type="ECO:0000313" key="2">
    <source>
        <dbReference type="EMBL" id="KKR99646.1"/>
    </source>
</evidence>
<dbReference type="Proteomes" id="UP000033930">
    <property type="component" value="Unassembled WGS sequence"/>
</dbReference>
<accession>A0A0G0VJ92</accession>
<feature type="region of interest" description="Disordered" evidence="1">
    <location>
        <begin position="25"/>
        <end position="50"/>
    </location>
</feature>